<dbReference type="InterPro" id="IPR045058">
    <property type="entry name" value="GIMA/IAN/Toc"/>
</dbReference>
<dbReference type="RefSeq" id="XP_015256480.1">
    <property type="nucleotide sequence ID" value="XM_015400994.1"/>
</dbReference>
<dbReference type="InterPro" id="IPR027417">
    <property type="entry name" value="P-loop_NTPase"/>
</dbReference>
<dbReference type="Ensembl" id="ENSCVAT00000002068.1">
    <property type="protein sequence ID" value="ENSCVAP00000008171.1"/>
    <property type="gene ID" value="ENSCVAG00000009937.1"/>
</dbReference>
<evidence type="ECO:0000256" key="1">
    <source>
        <dbReference type="ARBA" id="ARBA00008535"/>
    </source>
</evidence>
<dbReference type="GeneTree" id="ENSGT01150000286992"/>
<dbReference type="Pfam" id="PF04548">
    <property type="entry name" value="AIG1"/>
    <property type="match status" value="1"/>
</dbReference>
<dbReference type="PROSITE" id="PS51720">
    <property type="entry name" value="G_AIG1"/>
    <property type="match status" value="1"/>
</dbReference>
<feature type="domain" description="AIG1-type G" evidence="4">
    <location>
        <begin position="4"/>
        <end position="211"/>
    </location>
</feature>
<reference evidence="5" key="1">
    <citation type="submission" date="2025-05" db="UniProtKB">
        <authorList>
            <consortium name="Ensembl"/>
        </authorList>
    </citation>
    <scope>IDENTIFICATION</scope>
</reference>
<dbReference type="KEGG" id="cvg:107100863"/>
<dbReference type="PANTHER" id="PTHR10903">
    <property type="entry name" value="GTPASE, IMAP FAMILY MEMBER-RELATED"/>
    <property type="match status" value="1"/>
</dbReference>
<dbReference type="STRING" id="28743.ENSCVAP00000004418"/>
<dbReference type="InterPro" id="IPR006703">
    <property type="entry name" value="G_AIG1"/>
</dbReference>
<dbReference type="RefSeq" id="XP_015255010.1">
    <property type="nucleotide sequence ID" value="XM_015399524.1"/>
</dbReference>
<protein>
    <submittedName>
        <fullName evidence="5">GTPase IMAP family member 7-like</fullName>
    </submittedName>
</protein>
<dbReference type="SUPFAM" id="SSF52540">
    <property type="entry name" value="P-loop containing nucleoside triphosphate hydrolases"/>
    <property type="match status" value="1"/>
</dbReference>
<evidence type="ECO:0000259" key="4">
    <source>
        <dbReference type="PROSITE" id="PS51720"/>
    </source>
</evidence>
<dbReference type="Proteomes" id="UP000265020">
    <property type="component" value="Unassembled WGS sequence"/>
</dbReference>
<evidence type="ECO:0000256" key="3">
    <source>
        <dbReference type="ARBA" id="ARBA00023134"/>
    </source>
</evidence>
<keyword evidence="3" id="KW-0342">GTP-binding</keyword>
<dbReference type="PANTHER" id="PTHR10903:SF62">
    <property type="entry name" value="GTPASE IMAP FAMILY MEMBER 4-LIKE-RELATED"/>
    <property type="match status" value="1"/>
</dbReference>
<dbReference type="Ensembl" id="ENSCVAT00000008379.1">
    <property type="protein sequence ID" value="ENSCVAP00000004418.1"/>
    <property type="gene ID" value="ENSCVAG00000005709.1"/>
</dbReference>
<dbReference type="AlphaFoldDB" id="A0A3Q2CGZ6"/>
<dbReference type="Gene3D" id="3.40.50.300">
    <property type="entry name" value="P-loop containing nucleotide triphosphate hydrolases"/>
    <property type="match status" value="1"/>
</dbReference>
<dbReference type="GeneID" id="107101909"/>
<evidence type="ECO:0000256" key="2">
    <source>
        <dbReference type="ARBA" id="ARBA00022741"/>
    </source>
</evidence>
<dbReference type="OrthoDB" id="425923at2759"/>
<dbReference type="OMA" id="RCHEDEY"/>
<proteinExistence type="inferred from homology"/>
<keyword evidence="6" id="KW-1185">Reference proteome</keyword>
<evidence type="ECO:0000313" key="6">
    <source>
        <dbReference type="Proteomes" id="UP000265020"/>
    </source>
</evidence>
<dbReference type="GeneID" id="107100863"/>
<name>A0A3Q2CGZ6_CYPVA</name>
<comment type="similarity">
    <text evidence="1">Belongs to the TRAFAC class TrmE-Era-EngA-EngB-Septin-like GTPase superfamily. AIG1/Toc34/Toc159-like paraseptin GTPase family. IAN subfamily.</text>
</comment>
<evidence type="ECO:0000313" key="5">
    <source>
        <dbReference type="Ensembl" id="ENSCVAP00000004418.1"/>
    </source>
</evidence>
<keyword evidence="2" id="KW-0547">Nucleotide-binding</keyword>
<organism evidence="5 6">
    <name type="scientific">Cyprinodon variegatus</name>
    <name type="common">Sheepshead minnow</name>
    <dbReference type="NCBI Taxonomy" id="28743"/>
    <lineage>
        <taxon>Eukaryota</taxon>
        <taxon>Metazoa</taxon>
        <taxon>Chordata</taxon>
        <taxon>Craniata</taxon>
        <taxon>Vertebrata</taxon>
        <taxon>Euteleostomi</taxon>
        <taxon>Actinopterygii</taxon>
        <taxon>Neopterygii</taxon>
        <taxon>Teleostei</taxon>
        <taxon>Neoteleostei</taxon>
        <taxon>Acanthomorphata</taxon>
        <taxon>Ovalentaria</taxon>
        <taxon>Atherinomorphae</taxon>
        <taxon>Cyprinodontiformes</taxon>
        <taxon>Cyprinodontidae</taxon>
        <taxon>Cyprinodon</taxon>
    </lineage>
</organism>
<dbReference type="KEGG" id="cvg:107101909"/>
<accession>A0A3Q2CGZ6</accession>
<sequence>MEGTTALRIVLVGKTGNGKSSLANTIFGKNVFKLEDLNETEMLESGAKTQLVNGKTLTLIDTPGLFYSGRPQTAVKLGWKRCMLECAPGPHVFLIVLKVEKYTEKEKAVVKKICEYFSDDALNYAIVIFTHGDQLPEEMNIEEYVNQSDGLRELVQRCGGRCHVFDNRYWNDDEDYRSNKFQVQELLNTIDKMLIENNGGYYTNADLNETERKIQEETKLIKRSPENLSDDEIRQQAIRILLHRQMFGTFQFQMKGLFTLALPIIITLPLFGERLTKGPLSCPDMISPALDVAELATPLSKAVEDITEAAVSLSLPASGIVQVMEEAVPNAFEEIYNRLTALFEWTYNPFSPFE</sequence>
<dbReference type="FunFam" id="3.40.50.300:FF:000366">
    <property type="entry name" value="GTPase, IMAP family member 2"/>
    <property type="match status" value="1"/>
</dbReference>
<dbReference type="GO" id="GO:0005525">
    <property type="term" value="F:GTP binding"/>
    <property type="evidence" value="ECO:0007669"/>
    <property type="project" value="UniProtKB-KW"/>
</dbReference>